<dbReference type="InterPro" id="IPR014905">
    <property type="entry name" value="HIRAN"/>
</dbReference>
<evidence type="ECO:0000256" key="11">
    <source>
        <dbReference type="SAM" id="MobiDB-lite"/>
    </source>
</evidence>
<dbReference type="Gramene" id="AET7Gv20334700.9">
    <property type="protein sequence ID" value="AET7Gv20334700.9"/>
    <property type="gene ID" value="AET7Gv20334700"/>
</dbReference>
<feature type="compositionally biased region" description="Polar residues" evidence="11">
    <location>
        <begin position="72"/>
        <end position="89"/>
    </location>
</feature>
<dbReference type="Proteomes" id="UP000015105">
    <property type="component" value="Chromosome 7D"/>
</dbReference>
<feature type="domain" description="HIRAN" evidence="12">
    <location>
        <begin position="153"/>
        <end position="250"/>
    </location>
</feature>
<keyword evidence="6 10" id="KW-0378">Hydrolase</keyword>
<dbReference type="EnsemblPlants" id="AET7Gv20334700.9">
    <property type="protein sequence ID" value="AET7Gv20334700.9"/>
    <property type="gene ID" value="AET7Gv20334700"/>
</dbReference>
<dbReference type="GO" id="GO:0016818">
    <property type="term" value="F:hydrolase activity, acting on acid anhydrides, in phosphorus-containing anhydrides"/>
    <property type="evidence" value="ECO:0007669"/>
    <property type="project" value="InterPro"/>
</dbReference>
<dbReference type="FunFam" id="3.30.70.2330:FF:000002">
    <property type="entry name" value="Fanconi-associated nuclease"/>
    <property type="match status" value="1"/>
</dbReference>
<comment type="function">
    <text evidence="10">Nuclease required for the repair of DNA interstrand cross-links (ICL). Acts as a 5'-3' exonuclease that anchors at a cut end of DNA and cleaves DNA successively at every third nucleotide, allowing to excise an ICL from one strand through flanking incisions.</text>
</comment>
<evidence type="ECO:0000256" key="3">
    <source>
        <dbReference type="ARBA" id="ARBA00022722"/>
    </source>
</evidence>
<evidence type="ECO:0000256" key="1">
    <source>
        <dbReference type="ARBA" id="ARBA00000983"/>
    </source>
</evidence>
<keyword evidence="3 10" id="KW-0540">Nuclease</keyword>
<dbReference type="SMART" id="SM00910">
    <property type="entry name" value="HIRAN"/>
    <property type="match status" value="1"/>
</dbReference>
<evidence type="ECO:0000313" key="13">
    <source>
        <dbReference type="EnsemblPlants" id="AET7Gv20334700.9"/>
    </source>
</evidence>
<comment type="catalytic activity">
    <reaction evidence="1 10">
        <text>Hydrolytically removes 5'-nucleotides successively from the 3'-hydroxy termini of 3'-hydroxy-terminated oligonucleotides.</text>
        <dbReference type="EC" id="3.1.4.1"/>
    </reaction>
</comment>
<keyword evidence="7 10" id="KW-0460">Magnesium</keyword>
<reference evidence="14" key="2">
    <citation type="journal article" date="2017" name="Nat. Plants">
        <title>The Aegilops tauschii genome reveals multiple impacts of transposons.</title>
        <authorList>
            <person name="Zhao G."/>
            <person name="Zou C."/>
            <person name="Li K."/>
            <person name="Wang K."/>
            <person name="Li T."/>
            <person name="Gao L."/>
            <person name="Zhang X."/>
            <person name="Wang H."/>
            <person name="Yang Z."/>
            <person name="Liu X."/>
            <person name="Jiang W."/>
            <person name="Mao L."/>
            <person name="Kong X."/>
            <person name="Jiao Y."/>
            <person name="Jia J."/>
        </authorList>
    </citation>
    <scope>NUCLEOTIDE SEQUENCE [LARGE SCALE GENOMIC DNA]</scope>
    <source>
        <strain evidence="14">cv. AL8/78</strain>
    </source>
</reference>
<comment type="similarity">
    <text evidence="2 10">Belongs to the FAN1 family.</text>
</comment>
<evidence type="ECO:0000256" key="7">
    <source>
        <dbReference type="ARBA" id="ARBA00022842"/>
    </source>
</evidence>
<protein>
    <recommendedName>
        <fullName evidence="10">Fanconi-associated nuclease</fullName>
        <ecNumber evidence="10">3.1.4.1</ecNumber>
    </recommendedName>
</protein>
<keyword evidence="5 10" id="KW-0227">DNA damage</keyword>
<evidence type="ECO:0000256" key="6">
    <source>
        <dbReference type="ARBA" id="ARBA00022801"/>
    </source>
</evidence>
<dbReference type="GO" id="GO:0005634">
    <property type="term" value="C:nucleus"/>
    <property type="evidence" value="ECO:0007669"/>
    <property type="project" value="UniProtKB-SubCell"/>
</dbReference>
<reference evidence="13" key="5">
    <citation type="journal article" date="2021" name="G3 (Bethesda)">
        <title>Aegilops tauschii genome assembly Aet v5.0 features greater sequence contiguity and improved annotation.</title>
        <authorList>
            <person name="Wang L."/>
            <person name="Zhu T."/>
            <person name="Rodriguez J.C."/>
            <person name="Deal K.R."/>
            <person name="Dubcovsky J."/>
            <person name="McGuire P.E."/>
            <person name="Lux T."/>
            <person name="Spannagl M."/>
            <person name="Mayer K.F.X."/>
            <person name="Baldrich P."/>
            <person name="Meyers B.C."/>
            <person name="Huo N."/>
            <person name="Gu Y.Q."/>
            <person name="Zhou H."/>
            <person name="Devos K.M."/>
            <person name="Bennetzen J.L."/>
            <person name="Unver T."/>
            <person name="Budak H."/>
            <person name="Gulick P.J."/>
            <person name="Galiba G."/>
            <person name="Kalapos B."/>
            <person name="Nelson D.R."/>
            <person name="Li P."/>
            <person name="You F.M."/>
            <person name="Luo M.C."/>
            <person name="Dvorak J."/>
        </authorList>
    </citation>
    <scope>NUCLEOTIDE SEQUENCE [LARGE SCALE GENOMIC DNA]</scope>
    <source>
        <strain evidence="13">cv. AL8/78</strain>
    </source>
</reference>
<dbReference type="Pfam" id="PF08797">
    <property type="entry name" value="HIRAN"/>
    <property type="match status" value="1"/>
</dbReference>
<dbReference type="GO" id="GO:0017108">
    <property type="term" value="F:5'-flap endonuclease activity"/>
    <property type="evidence" value="ECO:0007669"/>
    <property type="project" value="TreeGrafter"/>
</dbReference>
<evidence type="ECO:0000256" key="4">
    <source>
        <dbReference type="ARBA" id="ARBA00022723"/>
    </source>
</evidence>
<comment type="subcellular location">
    <subcellularLocation>
        <location evidence="10">Nucleus</location>
    </subcellularLocation>
</comment>
<evidence type="ECO:0000256" key="10">
    <source>
        <dbReference type="RuleBase" id="RU365033"/>
    </source>
</evidence>
<organism evidence="13 14">
    <name type="scientific">Aegilops tauschii subsp. strangulata</name>
    <name type="common">Goatgrass</name>
    <dbReference type="NCBI Taxonomy" id="200361"/>
    <lineage>
        <taxon>Eukaryota</taxon>
        <taxon>Viridiplantae</taxon>
        <taxon>Streptophyta</taxon>
        <taxon>Embryophyta</taxon>
        <taxon>Tracheophyta</taxon>
        <taxon>Spermatophyta</taxon>
        <taxon>Magnoliopsida</taxon>
        <taxon>Liliopsida</taxon>
        <taxon>Poales</taxon>
        <taxon>Poaceae</taxon>
        <taxon>BOP clade</taxon>
        <taxon>Pooideae</taxon>
        <taxon>Triticodae</taxon>
        <taxon>Triticeae</taxon>
        <taxon>Triticinae</taxon>
        <taxon>Aegilops</taxon>
    </lineage>
</organism>
<dbReference type="GO" id="GO:0008409">
    <property type="term" value="F:5'-3' exonuclease activity"/>
    <property type="evidence" value="ECO:0007669"/>
    <property type="project" value="TreeGrafter"/>
</dbReference>
<keyword evidence="14" id="KW-1185">Reference proteome</keyword>
<accession>A0A453QV43</accession>
<dbReference type="AlphaFoldDB" id="A0A453QV43"/>
<comment type="cofactor">
    <cofactor evidence="10">
        <name>Mg(2+)</name>
        <dbReference type="ChEBI" id="CHEBI:18420"/>
    </cofactor>
    <cofactor evidence="10">
        <name>Mn(2+)</name>
        <dbReference type="ChEBI" id="CHEBI:29035"/>
    </cofactor>
</comment>
<reference evidence="13" key="4">
    <citation type="submission" date="2019-03" db="UniProtKB">
        <authorList>
            <consortium name="EnsemblPlants"/>
        </authorList>
    </citation>
    <scope>IDENTIFICATION</scope>
</reference>
<dbReference type="PANTHER" id="PTHR15749:SF4">
    <property type="entry name" value="FANCONI-ASSOCIATED NUCLEASE 1"/>
    <property type="match status" value="1"/>
</dbReference>
<evidence type="ECO:0000256" key="2">
    <source>
        <dbReference type="ARBA" id="ARBA00005533"/>
    </source>
</evidence>
<feature type="region of interest" description="Disordered" evidence="11">
    <location>
        <begin position="42"/>
        <end position="89"/>
    </location>
</feature>
<keyword evidence="10" id="KW-0539">Nucleus</keyword>
<dbReference type="Gene3D" id="3.30.70.2330">
    <property type="match status" value="1"/>
</dbReference>
<name>A0A453QV43_AEGTS</name>
<evidence type="ECO:0000256" key="8">
    <source>
        <dbReference type="ARBA" id="ARBA00023204"/>
    </source>
</evidence>
<feature type="compositionally biased region" description="Basic and acidic residues" evidence="11">
    <location>
        <begin position="55"/>
        <end position="71"/>
    </location>
</feature>
<sequence>EFIPGSDYCVNTHLDICLSRGAKRKLTQSSLLDFRFSKKTTAEPTPDILNNSDEAENKGLTDGDVSTDREFSSMNGVTGSPKDSGTTSLTGCLHGSPGISKTLNTCIPSNAGLPIIKNAENDDAVEKASSCLLSAGTTSVSIDACPDADSSTTVAVDTVIVGRRFRESFELQEGMGITVVRDPQNAKDPDAVKVLYAGSDCGQMLGYLPRELAKVLAPLLDTHFMECEGFVAGLPEQQLDNVPIQLTCQKCENDNQNYEDLRYQQSLWENFLGVVRNGNFQQPSGARYQANFNTMLLDVMTNHTHLFSDTETSFLGSFKSLSNDGQRLLVKIYTRKGPWFRLSSISYCEISDVEHAAMELKLAGYIDMFSGTDVPFEHDMKEILNVLSVPEMKEILKELPKDNTNCTRRHELLSTLLSMHNNGTCTVLPKRIFKWTGTCIRVSNMADELLWLVQRLFFLNGDQDLSSFLLVDLGLVKFPDYTCSVVHRIFQERNDLLQYEEVSFSFLSKQQKHNLPICMYLTSYVSNRQFEWHSSWMNLLITITWN</sequence>
<keyword evidence="4 10" id="KW-0479">Metal-binding</keyword>
<evidence type="ECO:0000259" key="12">
    <source>
        <dbReference type="SMART" id="SM00910"/>
    </source>
</evidence>
<dbReference type="GO" id="GO:0004528">
    <property type="term" value="F:phosphodiesterase I activity"/>
    <property type="evidence" value="ECO:0007669"/>
    <property type="project" value="UniProtKB-EC"/>
</dbReference>
<dbReference type="GO" id="GO:0070336">
    <property type="term" value="F:flap-structured DNA binding"/>
    <property type="evidence" value="ECO:0007669"/>
    <property type="project" value="TreeGrafter"/>
</dbReference>
<reference evidence="14" key="1">
    <citation type="journal article" date="2014" name="Science">
        <title>Ancient hybridizations among the ancestral genomes of bread wheat.</title>
        <authorList>
            <consortium name="International Wheat Genome Sequencing Consortium,"/>
            <person name="Marcussen T."/>
            <person name="Sandve S.R."/>
            <person name="Heier L."/>
            <person name="Spannagl M."/>
            <person name="Pfeifer M."/>
            <person name="Jakobsen K.S."/>
            <person name="Wulff B.B."/>
            <person name="Steuernagel B."/>
            <person name="Mayer K.F."/>
            <person name="Olsen O.A."/>
        </authorList>
    </citation>
    <scope>NUCLEOTIDE SEQUENCE [LARGE SCALE GENOMIC DNA]</scope>
    <source>
        <strain evidence="14">cv. AL8/78</strain>
    </source>
</reference>
<dbReference type="InterPro" id="IPR049125">
    <property type="entry name" value="FAN1-like_WH"/>
</dbReference>
<dbReference type="EC" id="3.1.4.1" evidence="10"/>
<proteinExistence type="inferred from homology"/>
<dbReference type="PANTHER" id="PTHR15749">
    <property type="entry name" value="FANCONI-ASSOCIATED NUCLEASE 1"/>
    <property type="match status" value="1"/>
</dbReference>
<keyword evidence="9 10" id="KW-0464">Manganese</keyword>
<dbReference type="GO" id="GO:0008270">
    <property type="term" value="F:zinc ion binding"/>
    <property type="evidence" value="ECO:0007669"/>
    <property type="project" value="InterPro"/>
</dbReference>
<reference evidence="13" key="3">
    <citation type="journal article" date="2017" name="Nature">
        <title>Genome sequence of the progenitor of the wheat D genome Aegilops tauschii.</title>
        <authorList>
            <person name="Luo M.C."/>
            <person name="Gu Y.Q."/>
            <person name="Puiu D."/>
            <person name="Wang H."/>
            <person name="Twardziok S.O."/>
            <person name="Deal K.R."/>
            <person name="Huo N."/>
            <person name="Zhu T."/>
            <person name="Wang L."/>
            <person name="Wang Y."/>
            <person name="McGuire P.E."/>
            <person name="Liu S."/>
            <person name="Long H."/>
            <person name="Ramasamy R.K."/>
            <person name="Rodriguez J.C."/>
            <person name="Van S.L."/>
            <person name="Yuan L."/>
            <person name="Wang Z."/>
            <person name="Xia Z."/>
            <person name="Xiao L."/>
            <person name="Anderson O.D."/>
            <person name="Ouyang S."/>
            <person name="Liang Y."/>
            <person name="Zimin A.V."/>
            <person name="Pertea G."/>
            <person name="Qi P."/>
            <person name="Bennetzen J.L."/>
            <person name="Dai X."/>
            <person name="Dawson M.W."/>
            <person name="Muller H.G."/>
            <person name="Kugler K."/>
            <person name="Rivarola-Duarte L."/>
            <person name="Spannagl M."/>
            <person name="Mayer K.F.X."/>
            <person name="Lu F.H."/>
            <person name="Bevan M.W."/>
            <person name="Leroy P."/>
            <person name="Li P."/>
            <person name="You F.M."/>
            <person name="Sun Q."/>
            <person name="Liu Z."/>
            <person name="Lyons E."/>
            <person name="Wicker T."/>
            <person name="Salzberg S.L."/>
            <person name="Devos K.M."/>
            <person name="Dvorak J."/>
        </authorList>
    </citation>
    <scope>NUCLEOTIDE SEQUENCE [LARGE SCALE GENOMIC DNA]</scope>
    <source>
        <strain evidence="13">cv. AL8/78</strain>
    </source>
</reference>
<keyword evidence="8 10" id="KW-0234">DNA repair</keyword>
<evidence type="ECO:0000256" key="5">
    <source>
        <dbReference type="ARBA" id="ARBA00022763"/>
    </source>
</evidence>
<dbReference type="Pfam" id="PF21315">
    <property type="entry name" value="FAN1_HTH"/>
    <property type="match status" value="1"/>
</dbReference>
<evidence type="ECO:0000313" key="14">
    <source>
        <dbReference type="Proteomes" id="UP000015105"/>
    </source>
</evidence>
<evidence type="ECO:0000256" key="9">
    <source>
        <dbReference type="ARBA" id="ARBA00023211"/>
    </source>
</evidence>
<dbReference type="GO" id="GO:0036297">
    <property type="term" value="P:interstrand cross-link repair"/>
    <property type="evidence" value="ECO:0007669"/>
    <property type="project" value="InterPro"/>
</dbReference>
<dbReference type="InterPro" id="IPR033315">
    <property type="entry name" value="Fan1-like"/>
</dbReference>